<keyword evidence="3" id="KW-0418">Kinase</keyword>
<comment type="caution">
    <text evidence="8">The sequence shown here is derived from an EMBL/GenBank/DDBJ whole genome shotgun (WGS) entry which is preliminary data.</text>
</comment>
<evidence type="ECO:0000259" key="7">
    <source>
        <dbReference type="PROSITE" id="PS50011"/>
    </source>
</evidence>
<keyword evidence="4 5" id="KW-0067">ATP-binding</keyword>
<evidence type="ECO:0000256" key="2">
    <source>
        <dbReference type="ARBA" id="ARBA00022741"/>
    </source>
</evidence>
<dbReference type="PANTHER" id="PTHR48011:SF85">
    <property type="entry name" value="PROTEIN KINASE SUPERFAMILY PROTEIN"/>
    <property type="match status" value="1"/>
</dbReference>
<accession>A0A8S9I732</accession>
<dbReference type="InterPro" id="IPR008271">
    <property type="entry name" value="Ser/Thr_kinase_AS"/>
</dbReference>
<keyword evidence="2 5" id="KW-0547">Nucleotide-binding</keyword>
<proteinExistence type="inferred from homology"/>
<dbReference type="EMBL" id="QGKW02001911">
    <property type="protein sequence ID" value="KAF2565398.1"/>
    <property type="molecule type" value="Genomic_DNA"/>
</dbReference>
<reference evidence="8" key="1">
    <citation type="submission" date="2019-12" db="EMBL/GenBank/DDBJ databases">
        <title>Genome sequencing and annotation of Brassica cretica.</title>
        <authorList>
            <person name="Studholme D.J."/>
            <person name="Sarris P.F."/>
        </authorList>
    </citation>
    <scope>NUCLEOTIDE SEQUENCE</scope>
    <source>
        <strain evidence="8">PFS-001/15</strain>
        <tissue evidence="8">Leaf</tissue>
    </source>
</reference>
<dbReference type="Pfam" id="PF00069">
    <property type="entry name" value="Pkinase"/>
    <property type="match status" value="1"/>
</dbReference>
<dbReference type="SMART" id="SM00220">
    <property type="entry name" value="S_TKc"/>
    <property type="match status" value="1"/>
</dbReference>
<evidence type="ECO:0000256" key="1">
    <source>
        <dbReference type="ARBA" id="ARBA00022679"/>
    </source>
</evidence>
<organism evidence="8 9">
    <name type="scientific">Brassica cretica</name>
    <name type="common">Mustard</name>
    <dbReference type="NCBI Taxonomy" id="69181"/>
    <lineage>
        <taxon>Eukaryota</taxon>
        <taxon>Viridiplantae</taxon>
        <taxon>Streptophyta</taxon>
        <taxon>Embryophyta</taxon>
        <taxon>Tracheophyta</taxon>
        <taxon>Spermatophyta</taxon>
        <taxon>Magnoliopsida</taxon>
        <taxon>eudicotyledons</taxon>
        <taxon>Gunneridae</taxon>
        <taxon>Pentapetalae</taxon>
        <taxon>rosids</taxon>
        <taxon>malvids</taxon>
        <taxon>Brassicales</taxon>
        <taxon>Brassicaceae</taxon>
        <taxon>Brassiceae</taxon>
        <taxon>Brassica</taxon>
    </lineage>
</organism>
<dbReference type="PROSITE" id="PS50011">
    <property type="entry name" value="PROTEIN_KINASE_DOM"/>
    <property type="match status" value="1"/>
</dbReference>
<dbReference type="PROSITE" id="PS00108">
    <property type="entry name" value="PROTEIN_KINASE_ST"/>
    <property type="match status" value="1"/>
</dbReference>
<sequence length="224" mass="24745">MINLGLSLAVTAPPPNNDQSESSLQIIDRSVFEEAGKKLPTTTKAYVSSSWVHSICLGEGAHGVVYLVIRNDYVNSNAFPLKIAIKSAHVSSSFSLCVEERILKDLSSPHVISYYGSSITPAETRPLGSDYNLILEYCSGSSIEDFIKFRGTRMVESDIQLFAIQILKGINYVHSKKIIHCDIKPENIVLKPVNSLSIVCCLMPNGYEPELADFGWIAMSTRTW</sequence>
<gene>
    <name evidence="8" type="ORF">F2Q68_00026536</name>
</gene>
<keyword evidence="1" id="KW-0808">Transferase</keyword>
<dbReference type="GO" id="GO:0007165">
    <property type="term" value="P:signal transduction"/>
    <property type="evidence" value="ECO:0007669"/>
    <property type="project" value="TreeGrafter"/>
</dbReference>
<feature type="binding site" evidence="5">
    <location>
        <position position="86"/>
    </location>
    <ligand>
        <name>ATP</name>
        <dbReference type="ChEBI" id="CHEBI:30616"/>
    </ligand>
</feature>
<evidence type="ECO:0000313" key="8">
    <source>
        <dbReference type="EMBL" id="KAF2565398.1"/>
    </source>
</evidence>
<evidence type="ECO:0000313" key="9">
    <source>
        <dbReference type="Proteomes" id="UP000712281"/>
    </source>
</evidence>
<name>A0A8S9I732_BRACR</name>
<dbReference type="GO" id="GO:0005524">
    <property type="term" value="F:ATP binding"/>
    <property type="evidence" value="ECO:0007669"/>
    <property type="project" value="UniProtKB-UniRule"/>
</dbReference>
<dbReference type="Proteomes" id="UP000712281">
    <property type="component" value="Unassembled WGS sequence"/>
</dbReference>
<dbReference type="SUPFAM" id="SSF56112">
    <property type="entry name" value="Protein kinase-like (PK-like)"/>
    <property type="match status" value="1"/>
</dbReference>
<protein>
    <recommendedName>
        <fullName evidence="7">Protein kinase domain-containing protein</fullName>
    </recommendedName>
</protein>
<dbReference type="PROSITE" id="PS00107">
    <property type="entry name" value="PROTEIN_KINASE_ATP"/>
    <property type="match status" value="1"/>
</dbReference>
<evidence type="ECO:0000256" key="5">
    <source>
        <dbReference type="PROSITE-ProRule" id="PRU10141"/>
    </source>
</evidence>
<comment type="similarity">
    <text evidence="6">Belongs to the protein kinase superfamily.</text>
</comment>
<keyword evidence="6" id="KW-0723">Serine/threonine-protein kinase</keyword>
<dbReference type="OrthoDB" id="1103363at2759"/>
<evidence type="ECO:0000256" key="4">
    <source>
        <dbReference type="ARBA" id="ARBA00022840"/>
    </source>
</evidence>
<dbReference type="AlphaFoldDB" id="A0A8S9I732"/>
<feature type="domain" description="Protein kinase" evidence="7">
    <location>
        <begin position="51"/>
        <end position="224"/>
    </location>
</feature>
<dbReference type="InterPro" id="IPR011009">
    <property type="entry name" value="Kinase-like_dom_sf"/>
</dbReference>
<dbReference type="GO" id="GO:0004674">
    <property type="term" value="F:protein serine/threonine kinase activity"/>
    <property type="evidence" value="ECO:0007669"/>
    <property type="project" value="UniProtKB-KW"/>
</dbReference>
<dbReference type="PANTHER" id="PTHR48011">
    <property type="entry name" value="CCR4-NOT TRANSCRIPTIONAL COMPLEX SUBUNIT CAF120-RELATED"/>
    <property type="match status" value="1"/>
</dbReference>
<evidence type="ECO:0000256" key="6">
    <source>
        <dbReference type="RuleBase" id="RU000304"/>
    </source>
</evidence>
<evidence type="ECO:0000256" key="3">
    <source>
        <dbReference type="ARBA" id="ARBA00022777"/>
    </source>
</evidence>
<dbReference type="InterPro" id="IPR017441">
    <property type="entry name" value="Protein_kinase_ATP_BS"/>
</dbReference>
<dbReference type="InterPro" id="IPR052751">
    <property type="entry name" value="Plant_MAPKKK"/>
</dbReference>
<dbReference type="InterPro" id="IPR000719">
    <property type="entry name" value="Prot_kinase_dom"/>
</dbReference>
<dbReference type="Gene3D" id="1.10.510.10">
    <property type="entry name" value="Transferase(Phosphotransferase) domain 1"/>
    <property type="match status" value="1"/>
</dbReference>